<evidence type="ECO:0000256" key="6">
    <source>
        <dbReference type="ARBA" id="ARBA00024993"/>
    </source>
</evidence>
<evidence type="ECO:0000313" key="11">
    <source>
        <dbReference type="Proteomes" id="UP000288351"/>
    </source>
</evidence>
<feature type="region of interest" description="Disordered" evidence="9">
    <location>
        <begin position="1"/>
        <end position="25"/>
    </location>
</feature>
<evidence type="ECO:0000256" key="4">
    <source>
        <dbReference type="ARBA" id="ARBA00022833"/>
    </source>
</evidence>
<evidence type="ECO:0000256" key="9">
    <source>
        <dbReference type="SAM" id="MobiDB-lite"/>
    </source>
</evidence>
<comment type="catalytic activity">
    <reaction evidence="7">
        <text>hydrogencarbonate + H(+) = CO2 + H2O</text>
        <dbReference type="Rhea" id="RHEA:10748"/>
        <dbReference type="ChEBI" id="CHEBI:15377"/>
        <dbReference type="ChEBI" id="CHEBI:15378"/>
        <dbReference type="ChEBI" id="CHEBI:16526"/>
        <dbReference type="ChEBI" id="CHEBI:17544"/>
        <dbReference type="EC" id="4.2.1.1"/>
    </reaction>
</comment>
<dbReference type="PANTHER" id="PTHR11002:SF76">
    <property type="entry name" value="CARBONIC ANHYDRASE"/>
    <property type="match status" value="1"/>
</dbReference>
<evidence type="ECO:0000256" key="1">
    <source>
        <dbReference type="ARBA" id="ARBA00006217"/>
    </source>
</evidence>
<dbReference type="STRING" id="68570.DC74_7596"/>
<sequence length="197" mass="21306">MHAFLTDTRSRTAPPTDSAPTSGPPTARALFIGCSDAGVSPALLTGAAPGELYELRTAAQIIPRFRPGAHCGVGGTLEFALGVLGVRDVILCGHGNCTALHSLRRDPSVADLPLVHNWFSRAAHRTRADDAHQHAGPTSSTAAEQRHLLAQLHHLRTYPCVTRRLAKRQVTLHAWHHDDATGDVLAWDATRRSFRPM</sequence>
<dbReference type="SMART" id="SM00947">
    <property type="entry name" value="Pro_CA"/>
    <property type="match status" value="1"/>
</dbReference>
<evidence type="ECO:0000256" key="2">
    <source>
        <dbReference type="ARBA" id="ARBA00012925"/>
    </source>
</evidence>
<evidence type="ECO:0000256" key="7">
    <source>
        <dbReference type="ARBA" id="ARBA00048348"/>
    </source>
</evidence>
<feature type="binding site" evidence="8">
    <location>
        <position position="97"/>
    </location>
    <ligand>
        <name>Zn(2+)</name>
        <dbReference type="ChEBI" id="CHEBI:29105"/>
    </ligand>
</feature>
<evidence type="ECO:0000256" key="3">
    <source>
        <dbReference type="ARBA" id="ARBA00022723"/>
    </source>
</evidence>
<dbReference type="GO" id="GO:0004089">
    <property type="term" value="F:carbonate dehydratase activity"/>
    <property type="evidence" value="ECO:0007669"/>
    <property type="project" value="UniProtKB-EC"/>
</dbReference>
<dbReference type="Proteomes" id="UP000288351">
    <property type="component" value="Unassembled WGS sequence"/>
</dbReference>
<comment type="similarity">
    <text evidence="1">Belongs to the beta-class carbonic anhydrase family.</text>
</comment>
<keyword evidence="5" id="KW-0456">Lyase</keyword>
<comment type="cofactor">
    <cofactor evidence="8">
        <name>Zn(2+)</name>
        <dbReference type="ChEBI" id="CHEBI:29105"/>
    </cofactor>
    <text evidence="8">Binds 1 zinc ion per subunit.</text>
</comment>
<name>A0A059W956_STRNR</name>
<protein>
    <recommendedName>
        <fullName evidence="2">carbonic anhydrase</fullName>
        <ecNumber evidence="2">4.2.1.1</ecNumber>
    </recommendedName>
</protein>
<feature type="compositionally biased region" description="Polar residues" evidence="9">
    <location>
        <begin position="11"/>
        <end position="21"/>
    </location>
</feature>
<keyword evidence="3 8" id="KW-0479">Metal-binding</keyword>
<dbReference type="GO" id="GO:0008270">
    <property type="term" value="F:zinc ion binding"/>
    <property type="evidence" value="ECO:0007669"/>
    <property type="project" value="InterPro"/>
</dbReference>
<dbReference type="RefSeq" id="WP_016575171.1">
    <property type="nucleotide sequence ID" value="NZ_BHXC01000007.1"/>
</dbReference>
<dbReference type="eggNOG" id="COG0288">
    <property type="taxonomic scope" value="Bacteria"/>
</dbReference>
<dbReference type="AlphaFoldDB" id="A0A059W956"/>
<feature type="binding site" evidence="8">
    <location>
        <position position="36"/>
    </location>
    <ligand>
        <name>Zn(2+)</name>
        <dbReference type="ChEBI" id="CHEBI:29105"/>
    </ligand>
</feature>
<organism evidence="10 11">
    <name type="scientific">Streptomyces noursei</name>
    <name type="common">Streptomyces albulus</name>
    <dbReference type="NCBI Taxonomy" id="1971"/>
    <lineage>
        <taxon>Bacteria</taxon>
        <taxon>Bacillati</taxon>
        <taxon>Actinomycetota</taxon>
        <taxon>Actinomycetes</taxon>
        <taxon>Kitasatosporales</taxon>
        <taxon>Streptomycetaceae</taxon>
        <taxon>Streptomyces</taxon>
    </lineage>
</organism>
<evidence type="ECO:0000256" key="5">
    <source>
        <dbReference type="ARBA" id="ARBA00023239"/>
    </source>
</evidence>
<keyword evidence="4 8" id="KW-0862">Zinc</keyword>
<dbReference type="InterPro" id="IPR036874">
    <property type="entry name" value="Carbonic_anhydrase_sf"/>
</dbReference>
<accession>A0A059W956</accession>
<dbReference type="Gene3D" id="3.40.1050.10">
    <property type="entry name" value="Carbonic anhydrase"/>
    <property type="match status" value="1"/>
</dbReference>
<dbReference type="Pfam" id="PF00484">
    <property type="entry name" value="Pro_CA"/>
    <property type="match status" value="1"/>
</dbReference>
<comment type="caution">
    <text evidence="10">The sequence shown here is derived from an EMBL/GenBank/DDBJ whole genome shotgun (WGS) entry which is preliminary data.</text>
</comment>
<dbReference type="EMBL" id="BHXC01000007">
    <property type="protein sequence ID" value="GCB95733.1"/>
    <property type="molecule type" value="Genomic_DNA"/>
</dbReference>
<gene>
    <name evidence="10" type="ORF">SALB_08540</name>
</gene>
<dbReference type="PANTHER" id="PTHR11002">
    <property type="entry name" value="CARBONIC ANHYDRASE"/>
    <property type="match status" value="1"/>
</dbReference>
<evidence type="ECO:0000313" key="10">
    <source>
        <dbReference type="EMBL" id="GCB95733.1"/>
    </source>
</evidence>
<dbReference type="EC" id="4.2.1.1" evidence="2"/>
<dbReference type="SUPFAM" id="SSF53056">
    <property type="entry name" value="beta-carbonic anhydrase, cab"/>
    <property type="match status" value="1"/>
</dbReference>
<comment type="function">
    <text evidence="6">Catalyzes the reversible hydration of carbon dioxide to form bicarbonate.</text>
</comment>
<feature type="binding site" evidence="8">
    <location>
        <position position="94"/>
    </location>
    <ligand>
        <name>Zn(2+)</name>
        <dbReference type="ChEBI" id="CHEBI:29105"/>
    </ligand>
</feature>
<dbReference type="InterPro" id="IPR001765">
    <property type="entry name" value="Carbonic_anhydrase"/>
</dbReference>
<feature type="binding site" evidence="8">
    <location>
        <position position="34"/>
    </location>
    <ligand>
        <name>Zn(2+)</name>
        <dbReference type="ChEBI" id="CHEBI:29105"/>
    </ligand>
</feature>
<proteinExistence type="inferred from homology"/>
<reference evidence="10 11" key="1">
    <citation type="journal article" date="2019" name="Microbiol. Resour. Announc.">
        <title>Draft Genome Sequence of the Most Traditional epsilon-Poly-l-Lysine Producer, Streptomyces albulus NBRC14147.</title>
        <authorList>
            <person name="Yamanaka K."/>
            <person name="Hamano Y."/>
        </authorList>
    </citation>
    <scope>NUCLEOTIDE SEQUENCE [LARGE SCALE GENOMIC DNA]</scope>
    <source>
        <strain evidence="10 11">NBRC 14147</strain>
    </source>
</reference>
<evidence type="ECO:0000256" key="8">
    <source>
        <dbReference type="PIRSR" id="PIRSR601765-1"/>
    </source>
</evidence>